<dbReference type="SUPFAM" id="SSF48403">
    <property type="entry name" value="Ankyrin repeat"/>
    <property type="match status" value="1"/>
</dbReference>
<sequence>MGTYYSRESNECWQPREYKEDSEIPFAPDGNAPLIGMANYVEKVKGMSDQFKGIKTREYCAPEVDNGSTRGRSADIFSLGAVFLEMIITYTYPDGFKELKDVLESPSQQGSSYAKHIDEVHKWTNEKLHPVGWQDDVLSACQKMLHPDRSKRPSARELDGIWSSLSASDESLACKCAGDVVMTDSNKLVEACKGGSEDEVKRLLNDGTNPGTMGAIHFAAERGSKAIVEALLDHGAGVDILNPISQTALHCAARSGSENVVRLLLEHGADVNAKDENGQTALQGAAGQGYESIVRMLLDSRADVGAEDIDGDTAFHFAHRRHHNGEMSRHFKSQMPQVDV</sequence>
<dbReference type="PRINTS" id="PR01415">
    <property type="entry name" value="ANKYRIN"/>
</dbReference>
<comment type="caution">
    <text evidence="5">The sequence shown here is derived from an EMBL/GenBank/DDBJ whole genome shotgun (WGS) entry which is preliminary data.</text>
</comment>
<keyword evidence="2 3" id="KW-0040">ANK repeat</keyword>
<evidence type="ECO:0000256" key="1">
    <source>
        <dbReference type="ARBA" id="ARBA00022737"/>
    </source>
</evidence>
<evidence type="ECO:0000259" key="4">
    <source>
        <dbReference type="Pfam" id="PF00069"/>
    </source>
</evidence>
<dbReference type="InterPro" id="IPR051637">
    <property type="entry name" value="Ank_repeat_dom-contain_49"/>
</dbReference>
<evidence type="ECO:0000313" key="5">
    <source>
        <dbReference type="EMBL" id="KAF7552638.1"/>
    </source>
</evidence>
<dbReference type="AlphaFoldDB" id="A0A9P5LJ65"/>
<dbReference type="Gene3D" id="1.25.40.20">
    <property type="entry name" value="Ankyrin repeat-containing domain"/>
    <property type="match status" value="1"/>
</dbReference>
<proteinExistence type="predicted"/>
<evidence type="ECO:0000256" key="2">
    <source>
        <dbReference type="ARBA" id="ARBA00023043"/>
    </source>
</evidence>
<organism evidence="5 6">
    <name type="scientific">Cylindrodendrum hubeiense</name>
    <dbReference type="NCBI Taxonomy" id="595255"/>
    <lineage>
        <taxon>Eukaryota</taxon>
        <taxon>Fungi</taxon>
        <taxon>Dikarya</taxon>
        <taxon>Ascomycota</taxon>
        <taxon>Pezizomycotina</taxon>
        <taxon>Sordariomycetes</taxon>
        <taxon>Hypocreomycetidae</taxon>
        <taxon>Hypocreales</taxon>
        <taxon>Nectriaceae</taxon>
        <taxon>Cylindrodendrum</taxon>
    </lineage>
</organism>
<gene>
    <name evidence="5" type="ORF">G7Z17_g4173</name>
</gene>
<reference evidence="5" key="1">
    <citation type="submission" date="2020-03" db="EMBL/GenBank/DDBJ databases">
        <title>Draft Genome Sequence of Cylindrodendrum hubeiense.</title>
        <authorList>
            <person name="Buettner E."/>
            <person name="Kellner H."/>
        </authorList>
    </citation>
    <scope>NUCLEOTIDE SEQUENCE</scope>
    <source>
        <strain evidence="5">IHI 201604</strain>
    </source>
</reference>
<dbReference type="GO" id="GO:0005524">
    <property type="term" value="F:ATP binding"/>
    <property type="evidence" value="ECO:0007669"/>
    <property type="project" value="InterPro"/>
</dbReference>
<evidence type="ECO:0000313" key="6">
    <source>
        <dbReference type="Proteomes" id="UP000722485"/>
    </source>
</evidence>
<dbReference type="Pfam" id="PF00069">
    <property type="entry name" value="Pkinase"/>
    <property type="match status" value="1"/>
</dbReference>
<dbReference type="InterPro" id="IPR002110">
    <property type="entry name" value="Ankyrin_rpt"/>
</dbReference>
<feature type="domain" description="Protein kinase" evidence="4">
    <location>
        <begin position="52"/>
        <end position="158"/>
    </location>
</feature>
<dbReference type="PROSITE" id="PS50297">
    <property type="entry name" value="ANK_REP_REGION"/>
    <property type="match status" value="3"/>
</dbReference>
<dbReference type="SUPFAM" id="SSF56112">
    <property type="entry name" value="Protein kinase-like (PK-like)"/>
    <property type="match status" value="1"/>
</dbReference>
<feature type="repeat" description="ANK" evidence="3">
    <location>
        <begin position="215"/>
        <end position="243"/>
    </location>
</feature>
<dbReference type="Gene3D" id="1.10.510.10">
    <property type="entry name" value="Transferase(Phosphotransferase) domain 1"/>
    <property type="match status" value="1"/>
</dbReference>
<dbReference type="SMART" id="SM00248">
    <property type="entry name" value="ANK"/>
    <property type="match status" value="3"/>
</dbReference>
<name>A0A9P5LJ65_9HYPO</name>
<keyword evidence="6" id="KW-1185">Reference proteome</keyword>
<dbReference type="PROSITE" id="PS50088">
    <property type="entry name" value="ANK_REPEAT"/>
    <property type="match status" value="3"/>
</dbReference>
<dbReference type="OrthoDB" id="341259at2759"/>
<dbReference type="Proteomes" id="UP000722485">
    <property type="component" value="Unassembled WGS sequence"/>
</dbReference>
<protein>
    <recommendedName>
        <fullName evidence="4">Protein kinase domain-containing protein</fullName>
    </recommendedName>
</protein>
<dbReference type="Pfam" id="PF00023">
    <property type="entry name" value="Ank"/>
    <property type="match status" value="1"/>
</dbReference>
<evidence type="ECO:0000256" key="3">
    <source>
        <dbReference type="PROSITE-ProRule" id="PRU00023"/>
    </source>
</evidence>
<dbReference type="GO" id="GO:0004672">
    <property type="term" value="F:protein kinase activity"/>
    <property type="evidence" value="ECO:0007669"/>
    <property type="project" value="InterPro"/>
</dbReference>
<feature type="repeat" description="ANK" evidence="3">
    <location>
        <begin position="244"/>
        <end position="276"/>
    </location>
</feature>
<dbReference type="InterPro" id="IPR000719">
    <property type="entry name" value="Prot_kinase_dom"/>
</dbReference>
<dbReference type="InterPro" id="IPR011009">
    <property type="entry name" value="Kinase-like_dom_sf"/>
</dbReference>
<feature type="repeat" description="ANK" evidence="3">
    <location>
        <begin position="277"/>
        <end position="309"/>
    </location>
</feature>
<dbReference type="Pfam" id="PF12796">
    <property type="entry name" value="Ank_2"/>
    <property type="match status" value="1"/>
</dbReference>
<dbReference type="EMBL" id="JAANBB010000057">
    <property type="protein sequence ID" value="KAF7552638.1"/>
    <property type="molecule type" value="Genomic_DNA"/>
</dbReference>
<keyword evidence="1" id="KW-0677">Repeat</keyword>
<dbReference type="PANTHER" id="PTHR24180:SF45">
    <property type="entry name" value="POLY [ADP-RIBOSE] POLYMERASE TANKYRASE"/>
    <property type="match status" value="1"/>
</dbReference>
<dbReference type="InterPro" id="IPR036770">
    <property type="entry name" value="Ankyrin_rpt-contain_sf"/>
</dbReference>
<accession>A0A9P5LJ65</accession>
<dbReference type="PANTHER" id="PTHR24180">
    <property type="entry name" value="CYCLIN-DEPENDENT KINASE INHIBITOR 2C-RELATED"/>
    <property type="match status" value="1"/>
</dbReference>